<organism evidence="1 2">
    <name type="scientific">Ensete ventricosum</name>
    <name type="common">Abyssinian banana</name>
    <name type="synonym">Musa ensete</name>
    <dbReference type="NCBI Taxonomy" id="4639"/>
    <lineage>
        <taxon>Eukaryota</taxon>
        <taxon>Viridiplantae</taxon>
        <taxon>Streptophyta</taxon>
        <taxon>Embryophyta</taxon>
        <taxon>Tracheophyta</taxon>
        <taxon>Spermatophyta</taxon>
        <taxon>Magnoliopsida</taxon>
        <taxon>Liliopsida</taxon>
        <taxon>Zingiberales</taxon>
        <taxon>Musaceae</taxon>
        <taxon>Ensete</taxon>
    </lineage>
</organism>
<sequence>MAASMEIFGSSLLRRSPLLPSSGSPLFGGGEQRKLFFRCKPRRSCTAGRAVRTPVAAAVLTERFVRVEAEEKPVRFKVRAAVTVRRKKKEDLKETIANQLDAFSDKIGRNVVMELVSNEFDPSRLTLPLSPVSAGLDDSFLFIL</sequence>
<protein>
    <submittedName>
        <fullName evidence="1">Uncharacterized protein</fullName>
    </submittedName>
</protein>
<name>A0A427B0K5_ENSVE</name>
<comment type="caution">
    <text evidence="1">The sequence shown here is derived from an EMBL/GenBank/DDBJ whole genome shotgun (WGS) entry which is preliminary data.</text>
</comment>
<accession>A0A427B0K5</accession>
<evidence type="ECO:0000313" key="2">
    <source>
        <dbReference type="Proteomes" id="UP000287651"/>
    </source>
</evidence>
<dbReference type="AlphaFoldDB" id="A0A427B0K5"/>
<proteinExistence type="predicted"/>
<reference evidence="1 2" key="1">
    <citation type="journal article" date="2014" name="Agronomy (Basel)">
        <title>A Draft Genome Sequence for Ensete ventricosum, the Drought-Tolerant Tree Against Hunger.</title>
        <authorList>
            <person name="Harrison J."/>
            <person name="Moore K.A."/>
            <person name="Paszkiewicz K."/>
            <person name="Jones T."/>
            <person name="Grant M."/>
            <person name="Ambacheew D."/>
            <person name="Muzemil S."/>
            <person name="Studholme D.J."/>
        </authorList>
    </citation>
    <scope>NUCLEOTIDE SEQUENCE [LARGE SCALE GENOMIC DNA]</scope>
</reference>
<gene>
    <name evidence="1" type="ORF">B296_00008391</name>
</gene>
<dbReference type="Proteomes" id="UP000287651">
    <property type="component" value="Unassembled WGS sequence"/>
</dbReference>
<dbReference type="InterPro" id="IPR036392">
    <property type="entry name" value="PLAT/LH2_dom_sf"/>
</dbReference>
<dbReference type="SUPFAM" id="SSF49723">
    <property type="entry name" value="Lipase/lipooxygenase domain (PLAT/LH2 domain)"/>
    <property type="match status" value="1"/>
</dbReference>
<evidence type="ECO:0000313" key="1">
    <source>
        <dbReference type="EMBL" id="RRT82062.1"/>
    </source>
</evidence>
<dbReference type="EMBL" id="AMZH03000767">
    <property type="protein sequence ID" value="RRT82062.1"/>
    <property type="molecule type" value="Genomic_DNA"/>
</dbReference>